<evidence type="ECO:0008006" key="3">
    <source>
        <dbReference type="Google" id="ProtNLM"/>
    </source>
</evidence>
<name>A0A2T4TXI0_9BACT</name>
<dbReference type="Proteomes" id="UP000241436">
    <property type="component" value="Unassembled WGS sequence"/>
</dbReference>
<dbReference type="EMBL" id="NVQC01000022">
    <property type="protein sequence ID" value="PTL35828.1"/>
    <property type="molecule type" value="Genomic_DNA"/>
</dbReference>
<dbReference type="InterPro" id="IPR036278">
    <property type="entry name" value="Sialidase_sf"/>
</dbReference>
<reference evidence="2" key="2">
    <citation type="journal article" date="2018" name="Environ. Microbiol.">
        <title>Bloom of a denitrifying methanotroph, 'Candidatus Methylomirabilis limnetica', in a deep stratified lake.</title>
        <authorList>
            <person name="Graf J.S."/>
            <person name="Mayr M.J."/>
            <person name="Marchant H.K."/>
            <person name="Tienken D."/>
            <person name="Hach P.F."/>
            <person name="Brand A."/>
            <person name="Schubert C.J."/>
            <person name="Kuypers M.M."/>
            <person name="Milucka J."/>
        </authorList>
    </citation>
    <scope>NUCLEOTIDE SEQUENCE [LARGE SCALE GENOMIC DNA]</scope>
    <source>
        <strain evidence="2">Zug</strain>
    </source>
</reference>
<gene>
    <name evidence="1" type="ORF">CLG94_08735</name>
</gene>
<reference evidence="1 2" key="1">
    <citation type="submission" date="2017-09" db="EMBL/GenBank/DDBJ databases">
        <title>Bloom of a denitrifying methanotroph, Candidatus Methylomirabilis limnetica, in a deep stratified lake.</title>
        <authorList>
            <person name="Graf J.S."/>
            <person name="Marchant H.K."/>
            <person name="Tienken D."/>
            <person name="Hach P.F."/>
            <person name="Brand A."/>
            <person name="Schubert C.J."/>
            <person name="Kuypers M.M."/>
            <person name="Milucka J."/>
        </authorList>
    </citation>
    <scope>NUCLEOTIDE SEQUENCE [LARGE SCALE GENOMIC DNA]</scope>
    <source>
        <strain evidence="1 2">Zug</strain>
    </source>
</reference>
<dbReference type="CDD" id="cd15482">
    <property type="entry name" value="Sialidase_non-viral"/>
    <property type="match status" value="1"/>
</dbReference>
<organism evidence="1 2">
    <name type="scientific">Candidatus Methylomirabilis limnetica</name>
    <dbReference type="NCBI Taxonomy" id="2033718"/>
    <lineage>
        <taxon>Bacteria</taxon>
        <taxon>Candidatus Methylomirabilota</taxon>
        <taxon>Candidatus Methylomirabilia</taxon>
        <taxon>Candidatus Methylomirabilales</taxon>
        <taxon>Candidatus Methylomirabilaceae</taxon>
        <taxon>Candidatus Methylomirabilis</taxon>
    </lineage>
</organism>
<dbReference type="Gene3D" id="2.130.10.10">
    <property type="entry name" value="YVTN repeat-like/Quinoprotein amine dehydrogenase"/>
    <property type="match status" value="1"/>
</dbReference>
<sequence length="584" mass="62716">MIDGSQYCSVVDLNIEEGKESDVMHRRGMGIIVLVGSLVILSEKVTWAQVGPERSAAMKQTVERVKAFAERMPESARSMLSSGALNLINLAERWDRIEPYLRQMRPASRPSDRPTVPPDVEEALAGRILSPKQVSNPAIDVLSSRFAGFTQSETSTAWCGNNVVIGFNDSGSYLETYFSLAGLSFNGVARSTNKGRSFTDLGFLNPGPVVTDFLAGDPVVACSDPNTFYYASLFDRGATSDISVSKSIDGGAIFGNPISAVSKSIATHFLDKEWIAVDPTSPNRLFVTYTDFDLSGAVCGFNAGDPILRTAIELVRSVDGGVSWGPPVVISEVCDLAGVQGSQVAVGPGGEVYVAWEAFAASGASEIDIRKSTDNGSTFGPLVKVNDMICAGSCARLQGNFRSSEFPTLAVDRSGTSTNGYVYIAWNDGRNLTVPDFWVGAYGYTDILFSRSTDGGATWLPPVRVNDNPEPLSSGLGTDQYQPGIAVDKAGKIGVCFYDRRRDPSNFLIDWECASSKNAGISWKNKKITKTNFPAVPSQDLLLNSRYMGDYDGLASDFTKTNSGFIGAWGDNSLGNPDIKAGKF</sequence>
<dbReference type="Gene3D" id="2.120.10.10">
    <property type="match status" value="1"/>
</dbReference>
<dbReference type="AlphaFoldDB" id="A0A2T4TXI0"/>
<proteinExistence type="predicted"/>
<evidence type="ECO:0000313" key="2">
    <source>
        <dbReference type="Proteomes" id="UP000241436"/>
    </source>
</evidence>
<evidence type="ECO:0000313" key="1">
    <source>
        <dbReference type="EMBL" id="PTL35828.1"/>
    </source>
</evidence>
<dbReference type="InterPro" id="IPR015943">
    <property type="entry name" value="WD40/YVTN_repeat-like_dom_sf"/>
</dbReference>
<accession>A0A2T4TXI0</accession>
<protein>
    <recommendedName>
        <fullName evidence="3">Sialidase domain-containing protein</fullName>
    </recommendedName>
</protein>
<keyword evidence="2" id="KW-1185">Reference proteome</keyword>
<dbReference type="SUPFAM" id="SSF50939">
    <property type="entry name" value="Sialidases"/>
    <property type="match status" value="2"/>
</dbReference>
<comment type="caution">
    <text evidence="1">The sequence shown here is derived from an EMBL/GenBank/DDBJ whole genome shotgun (WGS) entry which is preliminary data.</text>
</comment>